<keyword evidence="1 2" id="KW-0597">Phosphoprotein</keyword>
<dbReference type="SMART" id="SM00448">
    <property type="entry name" value="REC"/>
    <property type="match status" value="1"/>
</dbReference>
<dbReference type="SUPFAM" id="SSF52172">
    <property type="entry name" value="CheY-like"/>
    <property type="match status" value="1"/>
</dbReference>
<dbReference type="GO" id="GO:0000160">
    <property type="term" value="P:phosphorelay signal transduction system"/>
    <property type="evidence" value="ECO:0007669"/>
    <property type="project" value="InterPro"/>
</dbReference>
<evidence type="ECO:0000256" key="1">
    <source>
        <dbReference type="ARBA" id="ARBA00022553"/>
    </source>
</evidence>
<reference evidence="4 5" key="2">
    <citation type="submission" date="2018-06" db="EMBL/GenBank/DDBJ databases">
        <title>Metagenomic assembly of (sub)arctic Cyanobacteria and their associated microbiome from non-axenic cultures.</title>
        <authorList>
            <person name="Baurain D."/>
        </authorList>
    </citation>
    <scope>NUCLEOTIDE SEQUENCE [LARGE SCALE GENOMIC DNA]</scope>
    <source>
        <strain evidence="4">ULC066bin1</strain>
    </source>
</reference>
<feature type="domain" description="Response regulatory" evidence="3">
    <location>
        <begin position="8"/>
        <end position="125"/>
    </location>
</feature>
<proteinExistence type="predicted"/>
<dbReference type="PANTHER" id="PTHR44591">
    <property type="entry name" value="STRESS RESPONSE REGULATOR PROTEIN 1"/>
    <property type="match status" value="1"/>
</dbReference>
<dbReference type="Proteomes" id="UP000249467">
    <property type="component" value="Unassembled WGS sequence"/>
</dbReference>
<dbReference type="InterPro" id="IPR011006">
    <property type="entry name" value="CheY-like_superfamily"/>
</dbReference>
<evidence type="ECO:0000313" key="4">
    <source>
        <dbReference type="EMBL" id="PZO37763.1"/>
    </source>
</evidence>
<dbReference type="EMBL" id="QBML01000028">
    <property type="protein sequence ID" value="PZO37763.1"/>
    <property type="molecule type" value="Genomic_DNA"/>
</dbReference>
<dbReference type="InterPro" id="IPR050595">
    <property type="entry name" value="Bact_response_regulator"/>
</dbReference>
<evidence type="ECO:0000256" key="2">
    <source>
        <dbReference type="PROSITE-ProRule" id="PRU00169"/>
    </source>
</evidence>
<dbReference type="Gene3D" id="3.40.50.2300">
    <property type="match status" value="1"/>
</dbReference>
<protein>
    <submittedName>
        <fullName evidence="4">Response regulator</fullName>
    </submittedName>
</protein>
<evidence type="ECO:0000259" key="3">
    <source>
        <dbReference type="PROSITE" id="PS50110"/>
    </source>
</evidence>
<name>A0A2W4VY33_9CYAN</name>
<comment type="caution">
    <text evidence="4">The sequence shown here is derived from an EMBL/GenBank/DDBJ whole genome shotgun (WGS) entry which is preliminary data.</text>
</comment>
<evidence type="ECO:0000313" key="5">
    <source>
        <dbReference type="Proteomes" id="UP000249467"/>
    </source>
</evidence>
<sequence length="127" mass="14075">MSIESQKNIVMIDDDEHICEVVQFCIEIFSKWKVAIARSGEEGLAAINSVRPDAILLDMQMPKMDGFAVLEELQTDPQLANIPVVLLTAHVELTEPQNIARLRVQGAIAKPCHPTQIASQISEILGW</sequence>
<dbReference type="PANTHER" id="PTHR44591:SF22">
    <property type="entry name" value="CHEY SUBFAMILY"/>
    <property type="match status" value="1"/>
</dbReference>
<dbReference type="Pfam" id="PF00072">
    <property type="entry name" value="Response_reg"/>
    <property type="match status" value="1"/>
</dbReference>
<organism evidence="4 5">
    <name type="scientific">Pseudanabaena frigida</name>
    <dbReference type="NCBI Taxonomy" id="945775"/>
    <lineage>
        <taxon>Bacteria</taxon>
        <taxon>Bacillati</taxon>
        <taxon>Cyanobacteriota</taxon>
        <taxon>Cyanophyceae</taxon>
        <taxon>Pseudanabaenales</taxon>
        <taxon>Pseudanabaenaceae</taxon>
        <taxon>Pseudanabaena</taxon>
    </lineage>
</organism>
<accession>A0A2W4VY33</accession>
<reference evidence="4 5" key="1">
    <citation type="submission" date="2018-04" db="EMBL/GenBank/DDBJ databases">
        <authorList>
            <person name="Go L.Y."/>
            <person name="Mitchell J.A."/>
        </authorList>
    </citation>
    <scope>NUCLEOTIDE SEQUENCE [LARGE SCALE GENOMIC DNA]</scope>
    <source>
        <strain evidence="4">ULC066bin1</strain>
    </source>
</reference>
<dbReference type="AlphaFoldDB" id="A0A2W4VY33"/>
<dbReference type="InterPro" id="IPR001789">
    <property type="entry name" value="Sig_transdc_resp-reg_receiver"/>
</dbReference>
<gene>
    <name evidence="4" type="ORF">DCF19_18025</name>
</gene>
<feature type="modified residue" description="4-aspartylphosphate" evidence="2">
    <location>
        <position position="58"/>
    </location>
</feature>
<dbReference type="PROSITE" id="PS50110">
    <property type="entry name" value="RESPONSE_REGULATORY"/>
    <property type="match status" value="1"/>
</dbReference>